<feature type="region of interest" description="Disordered" evidence="5">
    <location>
        <begin position="197"/>
        <end position="224"/>
    </location>
</feature>
<keyword evidence="3" id="KW-0238">DNA-binding</keyword>
<dbReference type="SUPFAM" id="SSF46955">
    <property type="entry name" value="Putative DNA-binding domain"/>
    <property type="match status" value="1"/>
</dbReference>
<dbReference type="GO" id="GO:0003677">
    <property type="term" value="F:DNA binding"/>
    <property type="evidence" value="ECO:0007669"/>
    <property type="project" value="UniProtKB-KW"/>
</dbReference>
<evidence type="ECO:0000256" key="1">
    <source>
        <dbReference type="ARBA" id="ARBA00022491"/>
    </source>
</evidence>
<feature type="compositionally biased region" description="Basic and acidic residues" evidence="5">
    <location>
        <begin position="197"/>
        <end position="208"/>
    </location>
</feature>
<dbReference type="PANTHER" id="PTHR30204:SF69">
    <property type="entry name" value="MERR-FAMILY TRANSCRIPTIONAL REGULATOR"/>
    <property type="match status" value="1"/>
</dbReference>
<dbReference type="EMBL" id="AP024169">
    <property type="protein sequence ID" value="BCN32833.1"/>
    <property type="molecule type" value="Genomic_DNA"/>
</dbReference>
<dbReference type="Pfam" id="PF13411">
    <property type="entry name" value="MerR_1"/>
    <property type="match status" value="1"/>
</dbReference>
<dbReference type="CDD" id="cd04764">
    <property type="entry name" value="HTH_MlrA-like_sg1"/>
    <property type="match status" value="1"/>
</dbReference>
<dbReference type="Gene3D" id="1.10.1660.10">
    <property type="match status" value="1"/>
</dbReference>
<gene>
    <name evidence="7" type="ORF">bsdtb5_41280</name>
</gene>
<organism evidence="7 8">
    <name type="scientific">Anaeromicropila herbilytica</name>
    <dbReference type="NCBI Taxonomy" id="2785025"/>
    <lineage>
        <taxon>Bacteria</taxon>
        <taxon>Bacillati</taxon>
        <taxon>Bacillota</taxon>
        <taxon>Clostridia</taxon>
        <taxon>Lachnospirales</taxon>
        <taxon>Lachnospiraceae</taxon>
        <taxon>Anaeromicropila</taxon>
    </lineage>
</organism>
<keyword evidence="1" id="KW-0678">Repressor</keyword>
<accession>A0A7R7EPW1</accession>
<evidence type="ECO:0000313" key="7">
    <source>
        <dbReference type="EMBL" id="BCN32833.1"/>
    </source>
</evidence>
<dbReference type="PROSITE" id="PS50937">
    <property type="entry name" value="HTH_MERR_2"/>
    <property type="match status" value="1"/>
</dbReference>
<evidence type="ECO:0000313" key="8">
    <source>
        <dbReference type="Proteomes" id="UP000595897"/>
    </source>
</evidence>
<reference evidence="7 8" key="1">
    <citation type="submission" date="2020-11" db="EMBL/GenBank/DDBJ databases">
        <title>Draft genome sequencing of a Lachnospiraceae strain isolated from anoxic soil subjected to BSD treatment.</title>
        <authorList>
            <person name="Uek A."/>
            <person name="Tonouchi A."/>
        </authorList>
    </citation>
    <scope>NUCLEOTIDE SEQUENCE [LARGE SCALE GENOMIC DNA]</scope>
    <source>
        <strain evidence="7 8">TB5</strain>
    </source>
</reference>
<proteinExistence type="predicted"/>
<keyword evidence="8" id="KW-1185">Reference proteome</keyword>
<name>A0A7R7EPW1_9FIRM</name>
<keyword evidence="2" id="KW-0805">Transcription regulation</keyword>
<feature type="compositionally biased region" description="Basic residues" evidence="5">
    <location>
        <begin position="209"/>
        <end position="224"/>
    </location>
</feature>
<dbReference type="GO" id="GO:0003700">
    <property type="term" value="F:DNA-binding transcription factor activity"/>
    <property type="evidence" value="ECO:0007669"/>
    <property type="project" value="InterPro"/>
</dbReference>
<dbReference type="InterPro" id="IPR009061">
    <property type="entry name" value="DNA-bd_dom_put_sf"/>
</dbReference>
<dbReference type="Proteomes" id="UP000595897">
    <property type="component" value="Chromosome"/>
</dbReference>
<dbReference type="RefSeq" id="WP_271713845.1">
    <property type="nucleotide sequence ID" value="NZ_AP024169.1"/>
</dbReference>
<keyword evidence="4" id="KW-0804">Transcription</keyword>
<sequence length="224" mass="26204">MGEIRYIISDASKKVDVEPHVLRYWEEELSLAIPRNEMGHRYYRDEDIQLLKTVKTLKDQGFQLKAIKMLLPDIGKVESLDPQSILLLREELNQKAEQENGEDIIDTKNGTSLVINHEESETDITKANKMEQFREIMNDLIGNALKENNTAISDTVSIAVSNSVIKEMDYLLRLKEEREEERFKKFDESVRNIQKYRQETASTKEDKPKKKSKFFRKNKNVKPI</sequence>
<protein>
    <recommendedName>
        <fullName evidence="6">HTH merR-type domain-containing protein</fullName>
    </recommendedName>
</protein>
<evidence type="ECO:0000259" key="6">
    <source>
        <dbReference type="PROSITE" id="PS50937"/>
    </source>
</evidence>
<dbReference type="SMART" id="SM00422">
    <property type="entry name" value="HTH_MERR"/>
    <property type="match status" value="1"/>
</dbReference>
<evidence type="ECO:0000256" key="3">
    <source>
        <dbReference type="ARBA" id="ARBA00023125"/>
    </source>
</evidence>
<dbReference type="PANTHER" id="PTHR30204">
    <property type="entry name" value="REDOX-CYCLING DRUG-SENSING TRANSCRIPTIONAL ACTIVATOR SOXR"/>
    <property type="match status" value="1"/>
</dbReference>
<evidence type="ECO:0000256" key="4">
    <source>
        <dbReference type="ARBA" id="ARBA00023163"/>
    </source>
</evidence>
<dbReference type="InterPro" id="IPR047057">
    <property type="entry name" value="MerR_fam"/>
</dbReference>
<evidence type="ECO:0000256" key="2">
    <source>
        <dbReference type="ARBA" id="ARBA00023015"/>
    </source>
</evidence>
<dbReference type="InterPro" id="IPR000551">
    <property type="entry name" value="MerR-type_HTH_dom"/>
</dbReference>
<evidence type="ECO:0000256" key="5">
    <source>
        <dbReference type="SAM" id="MobiDB-lite"/>
    </source>
</evidence>
<feature type="domain" description="HTH merR-type" evidence="6">
    <location>
        <begin position="5"/>
        <end position="73"/>
    </location>
</feature>
<dbReference type="AlphaFoldDB" id="A0A7R7EPW1"/>
<dbReference type="KEGG" id="ahb:bsdtb5_41280"/>